<feature type="domain" description="Protein kinase" evidence="4">
    <location>
        <begin position="151"/>
        <end position="445"/>
    </location>
</feature>
<comment type="subcellular location">
    <subcellularLocation>
        <location evidence="1">Cell membrane</location>
    </subcellularLocation>
</comment>
<dbReference type="InterPro" id="IPR050823">
    <property type="entry name" value="Plant_Ser_Thr_Prot_Kinase"/>
</dbReference>
<evidence type="ECO:0000259" key="4">
    <source>
        <dbReference type="PROSITE" id="PS50011"/>
    </source>
</evidence>
<comment type="caution">
    <text evidence="5">The sequence shown here is derived from an EMBL/GenBank/DDBJ whole genome shotgun (WGS) entry which is preliminary data.</text>
</comment>
<dbReference type="Gene3D" id="3.30.200.20">
    <property type="entry name" value="Phosphorylase Kinase, domain 1"/>
    <property type="match status" value="1"/>
</dbReference>
<dbReference type="EMBL" id="JAUHHV010000008">
    <property type="protein sequence ID" value="KAK1413986.1"/>
    <property type="molecule type" value="Genomic_DNA"/>
</dbReference>
<gene>
    <name evidence="5" type="ORF">QVD17_29723</name>
</gene>
<dbReference type="AlphaFoldDB" id="A0AAD8NMN3"/>
<protein>
    <recommendedName>
        <fullName evidence="4">Protein kinase domain-containing protein</fullName>
    </recommendedName>
</protein>
<evidence type="ECO:0000256" key="1">
    <source>
        <dbReference type="ARBA" id="ARBA00004236"/>
    </source>
</evidence>
<evidence type="ECO:0000313" key="6">
    <source>
        <dbReference type="Proteomes" id="UP001229421"/>
    </source>
</evidence>
<keyword evidence="3" id="KW-0732">Signal</keyword>
<dbReference type="Pfam" id="PF07714">
    <property type="entry name" value="PK_Tyr_Ser-Thr"/>
    <property type="match status" value="2"/>
</dbReference>
<evidence type="ECO:0000313" key="5">
    <source>
        <dbReference type="EMBL" id="KAK1413986.1"/>
    </source>
</evidence>
<dbReference type="InterPro" id="IPR001245">
    <property type="entry name" value="Ser-Thr/Tyr_kinase_cat_dom"/>
</dbReference>
<evidence type="ECO:0000256" key="2">
    <source>
        <dbReference type="ARBA" id="ARBA00022475"/>
    </source>
</evidence>
<dbReference type="PROSITE" id="PS50011">
    <property type="entry name" value="PROTEIN_KINASE_DOM"/>
    <property type="match status" value="2"/>
</dbReference>
<evidence type="ECO:0000256" key="3">
    <source>
        <dbReference type="SAM" id="SignalP"/>
    </source>
</evidence>
<dbReference type="GO" id="GO:0005524">
    <property type="term" value="F:ATP binding"/>
    <property type="evidence" value="ECO:0007669"/>
    <property type="project" value="InterPro"/>
</dbReference>
<dbReference type="InterPro" id="IPR000719">
    <property type="entry name" value="Prot_kinase_dom"/>
</dbReference>
<keyword evidence="2" id="KW-0472">Membrane</keyword>
<sequence length="445" mass="51614">MTGKFTRKTDVFAFGVVLFELLSGRHAVFPEGSENMSLARWAQNGVKERNLDQIVDVEIRGALSPKSLKEFAQIAYCCLQNDPKERPTMSEVVVTLQLSLALQEKFDNYAKPRALFGFTWKMLSYVFLRKKENSGLGDQTSSEESKQISCYSVPTEDGGGNNEMLPDSEQTHSHHFKQFSYDELKYVTRNFQNRMLSDRRGWVYKGWVDKKTYPYSKAGSRLAIIVTSFHHTPEMDVQELGEFCHPNVHRVIGYCLEGQTLYLVHEFMEERTLKSYLNKGQGELPFPKRVKIVVEVARGLLFLERKRLIVEDWILDSDEIWLDKKFNAKLFYFDVARLLYRLHYPLADQISQRRLCDVNGLGVLLMEILTGKPIPLDYMGRGDWSPAVALAHVEDLVDPRMRLKDTETERARELLSLILKCTCYQCTLEQALKELEQIYSKMKRW</sequence>
<reference evidence="5" key="1">
    <citation type="journal article" date="2023" name="bioRxiv">
        <title>Improved chromosome-level genome assembly for marigold (Tagetes erecta).</title>
        <authorList>
            <person name="Jiang F."/>
            <person name="Yuan L."/>
            <person name="Wang S."/>
            <person name="Wang H."/>
            <person name="Xu D."/>
            <person name="Wang A."/>
            <person name="Fan W."/>
        </authorList>
    </citation>
    <scope>NUCLEOTIDE SEQUENCE</scope>
    <source>
        <strain evidence="5">WSJ</strain>
        <tissue evidence="5">Leaf</tissue>
    </source>
</reference>
<keyword evidence="6" id="KW-1185">Reference proteome</keyword>
<dbReference type="GO" id="GO:0004672">
    <property type="term" value="F:protein kinase activity"/>
    <property type="evidence" value="ECO:0007669"/>
    <property type="project" value="InterPro"/>
</dbReference>
<feature type="domain" description="Protein kinase" evidence="4">
    <location>
        <begin position="1"/>
        <end position="100"/>
    </location>
</feature>
<feature type="signal peptide" evidence="3">
    <location>
        <begin position="1"/>
        <end position="27"/>
    </location>
</feature>
<dbReference type="Gene3D" id="1.10.510.10">
    <property type="entry name" value="Transferase(Phosphotransferase) domain 1"/>
    <property type="match status" value="2"/>
</dbReference>
<dbReference type="GO" id="GO:0005886">
    <property type="term" value="C:plasma membrane"/>
    <property type="evidence" value="ECO:0007669"/>
    <property type="project" value="UniProtKB-SubCell"/>
</dbReference>
<name>A0AAD8NMN3_TARER</name>
<dbReference type="InterPro" id="IPR011009">
    <property type="entry name" value="Kinase-like_dom_sf"/>
</dbReference>
<accession>A0AAD8NMN3</accession>
<organism evidence="5 6">
    <name type="scientific">Tagetes erecta</name>
    <name type="common">African marigold</name>
    <dbReference type="NCBI Taxonomy" id="13708"/>
    <lineage>
        <taxon>Eukaryota</taxon>
        <taxon>Viridiplantae</taxon>
        <taxon>Streptophyta</taxon>
        <taxon>Embryophyta</taxon>
        <taxon>Tracheophyta</taxon>
        <taxon>Spermatophyta</taxon>
        <taxon>Magnoliopsida</taxon>
        <taxon>eudicotyledons</taxon>
        <taxon>Gunneridae</taxon>
        <taxon>Pentapetalae</taxon>
        <taxon>asterids</taxon>
        <taxon>campanulids</taxon>
        <taxon>Asterales</taxon>
        <taxon>Asteraceae</taxon>
        <taxon>Asteroideae</taxon>
        <taxon>Heliantheae alliance</taxon>
        <taxon>Tageteae</taxon>
        <taxon>Tagetes</taxon>
    </lineage>
</organism>
<keyword evidence="2" id="KW-1003">Cell membrane</keyword>
<dbReference type="PANTHER" id="PTHR45621">
    <property type="entry name" value="OS01G0588500 PROTEIN-RELATED"/>
    <property type="match status" value="1"/>
</dbReference>
<dbReference type="SUPFAM" id="SSF56112">
    <property type="entry name" value="Protein kinase-like (PK-like)"/>
    <property type="match status" value="2"/>
</dbReference>
<dbReference type="Proteomes" id="UP001229421">
    <property type="component" value="Unassembled WGS sequence"/>
</dbReference>
<proteinExistence type="predicted"/>
<feature type="chain" id="PRO_5042077495" description="Protein kinase domain-containing protein" evidence="3">
    <location>
        <begin position="28"/>
        <end position="445"/>
    </location>
</feature>